<comment type="similarity">
    <text evidence="1">Belongs to the FAD-dependent oxidoreductase family.</text>
</comment>
<dbReference type="OrthoDB" id="202203at2759"/>
<comment type="caution">
    <text evidence="7">The sequence shown here is derived from an EMBL/GenBank/DDBJ whole genome shotgun (WGS) entry which is preliminary data.</text>
</comment>
<dbReference type="Gene3D" id="3.50.50.60">
    <property type="entry name" value="FAD/NAD(P)-binding domain"/>
    <property type="match status" value="2"/>
</dbReference>
<sequence>MDPRVAAAAAINHWDIPDLGLVLQARVTQLTSRSALLSNGDTVAFDFAAVCSGSTTSELFKSTAATSREQRLAEMKELHDEIRAAKSVLVVGGGPSGVEMAAEIVDTFAGKAVTLVHGGKRLLQELPPRAGAAAQKWLEAHHVKVMLGRRVDSKPPPDDPSIATTSATATTAAGANSGSAHTTTVGGAVAAAVPEHSWSGAGSSAHSHPHSQLAHPNAPHPPSYSHNPLLDSAGAAASGLPSVLRLSDGSSLAADVVLWCTGSRPAAGFMAGGELEGCLTEQGAIKVLPSLQVEGQPHMFALGDVNNVPEAKLGFLAAKQAEMAAASLQALARARATGGPPPKLQRWKPNGGGPAVMIVTLGRDDGVFRAGGLVCGGCVPAMVKSRGLFVSKYRKMLNVTSPLPAAVGGGGVLGAAGVAAVVGAPAGVVQVAAAAAAAVAAAGCETGGGGGGR</sequence>
<dbReference type="GO" id="GO:0004174">
    <property type="term" value="F:electron-transferring-flavoprotein dehydrogenase activity"/>
    <property type="evidence" value="ECO:0007669"/>
    <property type="project" value="TreeGrafter"/>
</dbReference>
<keyword evidence="8" id="KW-1185">Reference proteome</keyword>
<dbReference type="Gene3D" id="3.50.50.100">
    <property type="match status" value="1"/>
</dbReference>
<evidence type="ECO:0000256" key="4">
    <source>
        <dbReference type="ARBA" id="ARBA00023002"/>
    </source>
</evidence>
<dbReference type="SUPFAM" id="SSF51905">
    <property type="entry name" value="FAD/NAD(P)-binding domain"/>
    <property type="match status" value="1"/>
</dbReference>
<accession>A0A835SXR5</accession>
<feature type="domain" description="FAD/NAD(P)-binding" evidence="6">
    <location>
        <begin position="244"/>
        <end position="310"/>
    </location>
</feature>
<dbReference type="Proteomes" id="UP000650467">
    <property type="component" value="Unassembled WGS sequence"/>
</dbReference>
<evidence type="ECO:0000313" key="8">
    <source>
        <dbReference type="Proteomes" id="UP000650467"/>
    </source>
</evidence>
<evidence type="ECO:0000313" key="7">
    <source>
        <dbReference type="EMBL" id="KAG2433696.1"/>
    </source>
</evidence>
<keyword evidence="3" id="KW-0274">FAD</keyword>
<reference evidence="7" key="1">
    <citation type="journal article" date="2020" name="bioRxiv">
        <title>Comparative genomics of Chlamydomonas.</title>
        <authorList>
            <person name="Craig R.J."/>
            <person name="Hasan A.R."/>
            <person name="Ness R.W."/>
            <person name="Keightley P.D."/>
        </authorList>
    </citation>
    <scope>NUCLEOTIDE SEQUENCE</scope>
    <source>
        <strain evidence="7">SAG 7.73</strain>
    </source>
</reference>
<gene>
    <name evidence="7" type="ORF">HXX76_008066</name>
</gene>
<evidence type="ECO:0000256" key="2">
    <source>
        <dbReference type="ARBA" id="ARBA00022630"/>
    </source>
</evidence>
<dbReference type="GO" id="GO:0005737">
    <property type="term" value="C:cytoplasm"/>
    <property type="evidence" value="ECO:0007669"/>
    <property type="project" value="TreeGrafter"/>
</dbReference>
<name>A0A835SXR5_CHLIN</name>
<dbReference type="GO" id="GO:0050660">
    <property type="term" value="F:flavin adenine dinucleotide binding"/>
    <property type="evidence" value="ECO:0007669"/>
    <property type="project" value="TreeGrafter"/>
</dbReference>
<organism evidence="7 8">
    <name type="scientific">Chlamydomonas incerta</name>
    <dbReference type="NCBI Taxonomy" id="51695"/>
    <lineage>
        <taxon>Eukaryota</taxon>
        <taxon>Viridiplantae</taxon>
        <taxon>Chlorophyta</taxon>
        <taxon>core chlorophytes</taxon>
        <taxon>Chlorophyceae</taxon>
        <taxon>CS clade</taxon>
        <taxon>Chlamydomonadales</taxon>
        <taxon>Chlamydomonadaceae</taxon>
        <taxon>Chlamydomonas</taxon>
    </lineage>
</organism>
<evidence type="ECO:0000256" key="5">
    <source>
        <dbReference type="SAM" id="MobiDB-lite"/>
    </source>
</evidence>
<dbReference type="AlphaFoldDB" id="A0A835SXR5"/>
<dbReference type="FunFam" id="3.50.50.100:FF:000029">
    <property type="entry name" value="Type-II NADH dehydrogenase"/>
    <property type="match status" value="1"/>
</dbReference>
<protein>
    <recommendedName>
        <fullName evidence="6">FAD/NAD(P)-binding domain-containing protein</fullName>
    </recommendedName>
</protein>
<dbReference type="PANTHER" id="PTHR43735">
    <property type="entry name" value="APOPTOSIS-INDUCING FACTOR 1"/>
    <property type="match status" value="1"/>
</dbReference>
<feature type="domain" description="FAD/NAD(P)-binding" evidence="6">
    <location>
        <begin position="34"/>
        <end position="152"/>
    </location>
</feature>
<dbReference type="PANTHER" id="PTHR43735:SF3">
    <property type="entry name" value="FERROPTOSIS SUPPRESSOR PROTEIN 1"/>
    <property type="match status" value="1"/>
</dbReference>
<dbReference type="EMBL" id="JAEHOC010000018">
    <property type="protein sequence ID" value="KAG2433696.1"/>
    <property type="molecule type" value="Genomic_DNA"/>
</dbReference>
<dbReference type="Pfam" id="PF07992">
    <property type="entry name" value="Pyr_redox_2"/>
    <property type="match status" value="2"/>
</dbReference>
<keyword evidence="4" id="KW-0560">Oxidoreductase</keyword>
<feature type="region of interest" description="Disordered" evidence="5">
    <location>
        <begin position="198"/>
        <end position="230"/>
    </location>
</feature>
<evidence type="ECO:0000259" key="6">
    <source>
        <dbReference type="Pfam" id="PF07992"/>
    </source>
</evidence>
<evidence type="ECO:0000256" key="1">
    <source>
        <dbReference type="ARBA" id="ARBA00006442"/>
    </source>
</evidence>
<dbReference type="InterPro" id="IPR036188">
    <property type="entry name" value="FAD/NAD-bd_sf"/>
</dbReference>
<keyword evidence="2" id="KW-0285">Flavoprotein</keyword>
<proteinExistence type="inferred from homology"/>
<dbReference type="InterPro" id="IPR023753">
    <property type="entry name" value="FAD/NAD-binding_dom"/>
</dbReference>
<evidence type="ECO:0000256" key="3">
    <source>
        <dbReference type="ARBA" id="ARBA00022827"/>
    </source>
</evidence>